<dbReference type="InterPro" id="IPR032867">
    <property type="entry name" value="DYW_dom"/>
</dbReference>
<evidence type="ECO:0000256" key="12">
    <source>
        <dbReference type="ARBA" id="ARBA00061172"/>
    </source>
</evidence>
<reference evidence="16 17" key="1">
    <citation type="journal article" date="2019" name="Genome Biol. Evol.">
        <title>Insights into the evolution of the New World diploid cottons (Gossypium, subgenus Houzingenia) based on genome sequencing.</title>
        <authorList>
            <person name="Grover C.E."/>
            <person name="Arick M.A. 2nd"/>
            <person name="Thrash A."/>
            <person name="Conover J.L."/>
            <person name="Sanders W.S."/>
            <person name="Peterson D.G."/>
            <person name="Frelichowski J.E."/>
            <person name="Scheffler J.A."/>
            <person name="Scheffler B.E."/>
            <person name="Wendel J.F."/>
        </authorList>
    </citation>
    <scope>NUCLEOTIDE SEQUENCE [LARGE SCALE GENOMIC DNA]</scope>
    <source>
        <strain evidence="16">8</strain>
        <tissue evidence="16">Leaf</tissue>
    </source>
</reference>
<dbReference type="FunFam" id="3.40.50.620:FF:000156">
    <property type="entry name" value="Phosphopantetheine adenylyltransferase 1-like"/>
    <property type="match status" value="1"/>
</dbReference>
<sequence length="794" mass="88454">MTMLEEQKDQSTLVNPQLSPPNSYGAVVLGGTFDRLHDGHRLFLKSAAEIARDRIVVGVCDGPMLSKKQFAELIQPTEERMHNVENYIKSIKPKLVVQVEPITDPYGPSIIDEHLEAILVSKETLPGGVSVNKKRAERGLSQLKIEVVDLVSEGCSGGKLSSTTLRKLEAEKAKNQESATSLMLSLELNATLTLSVLERCSTMGELKQIHAQMLKTGLVADTVLVSKVLTFCVSSKYGNLEHARMVFDRVNRPNTFMYNTMIKGYSENNKPETALLLYQHMLDLSVPHNSYTFPFLLKACSSLSAMEETKQIHAHVVKLGFGSEVYAVNSLLHVYASSGSMEAARLLFDQVLKRDVVSWNLMIDGYAKCGKMETAYEFFKNMPTKNVISWTTMISGYVGAGMYKEALNLFQEMQIEGVKPDKVALASTLAACSYLGALDQGRWIHAYIDKIGIVIDPILGCALTDMYAKCGDMEEALEVFKKQKKKEVALWTALIYGFAIHGRAREALDWFETMQKVGIKPNHVTFTAILTACSYSGLVDKGKSLFESIERVHKLRPRIEHYGCMVDLLGRAGLLEEAKGLIELMPVKPNAVVWGALLNACQIHKNVELGTKVGKLLVEEDPDHGGRYVHLASIHAAAGDWDQAVEARREMKERGVSKLPGCSAISLNGVVHEFLAGTKSHPQAAEIYRMWDSIAERLEKEGYKPALQNLLLDLDNEAKEMAINQHSEKLAIAFGLLRTKPGTTIRIIKNLRICEDCHTVTKLVSKIYDREIVMRDRTRFHHFKDGNCTCGDKW</sequence>
<dbReference type="Pfam" id="PF12854">
    <property type="entry name" value="PPR_1"/>
    <property type="match status" value="1"/>
</dbReference>
<comment type="similarity">
    <text evidence="12">Belongs to the eukaryotic CoaD family.</text>
</comment>
<dbReference type="CDD" id="cd02164">
    <property type="entry name" value="PPAT_CoAS"/>
    <property type="match status" value="1"/>
</dbReference>
<evidence type="ECO:0000259" key="14">
    <source>
        <dbReference type="Pfam" id="PF01467"/>
    </source>
</evidence>
<dbReference type="NCBIfam" id="NF001985">
    <property type="entry name" value="PRK00777.1"/>
    <property type="match status" value="1"/>
</dbReference>
<dbReference type="InterPro" id="IPR004821">
    <property type="entry name" value="Cyt_trans-like"/>
</dbReference>
<evidence type="ECO:0000313" key="17">
    <source>
        <dbReference type="Proteomes" id="UP000593578"/>
    </source>
</evidence>
<dbReference type="FunFam" id="1.25.40.10:FF:000333">
    <property type="entry name" value="Pentatricopeptide repeat-containing protein"/>
    <property type="match status" value="1"/>
</dbReference>
<dbReference type="Gene3D" id="1.25.40.10">
    <property type="entry name" value="Tetratricopeptide repeat domain"/>
    <property type="match status" value="3"/>
</dbReference>
<dbReference type="InterPro" id="IPR014729">
    <property type="entry name" value="Rossmann-like_a/b/a_fold"/>
</dbReference>
<comment type="similarity">
    <text evidence="1">Belongs to the PPR family. PCMP-H subfamily.</text>
</comment>
<feature type="repeat" description="PPR" evidence="13">
    <location>
        <begin position="487"/>
        <end position="521"/>
    </location>
</feature>
<comment type="catalytic activity">
    <reaction evidence="9">
        <text>(R)-4'-phosphopantetheine + ATP + H(+) = 3'-dephospho-CoA + diphosphate</text>
        <dbReference type="Rhea" id="RHEA:19801"/>
        <dbReference type="ChEBI" id="CHEBI:15378"/>
        <dbReference type="ChEBI" id="CHEBI:30616"/>
        <dbReference type="ChEBI" id="CHEBI:33019"/>
        <dbReference type="ChEBI" id="CHEBI:57328"/>
        <dbReference type="ChEBI" id="CHEBI:61723"/>
        <dbReference type="EC" id="2.7.7.3"/>
    </reaction>
</comment>
<evidence type="ECO:0000256" key="8">
    <source>
        <dbReference type="ARBA" id="ARBA00022993"/>
    </source>
</evidence>
<dbReference type="InterPro" id="IPR046960">
    <property type="entry name" value="PPR_At4g14850-like_plant"/>
</dbReference>
<evidence type="ECO:0000256" key="5">
    <source>
        <dbReference type="ARBA" id="ARBA00022737"/>
    </source>
</evidence>
<gene>
    <name evidence="16" type="ORF">Gorai_009025</name>
</gene>
<feature type="repeat" description="PPR" evidence="13">
    <location>
        <begin position="355"/>
        <end position="385"/>
    </location>
</feature>
<dbReference type="GO" id="GO:0015937">
    <property type="term" value="P:coenzyme A biosynthetic process"/>
    <property type="evidence" value="ECO:0007669"/>
    <property type="project" value="UniProtKB-KW"/>
</dbReference>
<comment type="caution">
    <text evidence="16">The sequence shown here is derived from an EMBL/GenBank/DDBJ whole genome shotgun (WGS) entry which is preliminary data.</text>
</comment>
<comment type="pathway">
    <text evidence="11">Cofactor biosynthesis; coenzyme A biosynthesis; CoA from (R)-pantothenate: step 4/5.</text>
</comment>
<dbReference type="GO" id="GO:0005524">
    <property type="term" value="F:ATP binding"/>
    <property type="evidence" value="ECO:0007669"/>
    <property type="project" value="UniProtKB-KW"/>
</dbReference>
<name>A0A7J8PS53_GOSRA</name>
<keyword evidence="3" id="KW-0808">Transferase</keyword>
<evidence type="ECO:0000256" key="13">
    <source>
        <dbReference type="PROSITE-ProRule" id="PRU00708"/>
    </source>
</evidence>
<feature type="domain" description="DYW" evidence="15">
    <location>
        <begin position="702"/>
        <end position="794"/>
    </location>
</feature>
<dbReference type="InterPro" id="IPR011990">
    <property type="entry name" value="TPR-like_helical_dom_sf"/>
</dbReference>
<dbReference type="NCBIfam" id="TIGR00125">
    <property type="entry name" value="cyt_tran_rel"/>
    <property type="match status" value="1"/>
</dbReference>
<dbReference type="Pfam" id="PF01467">
    <property type="entry name" value="CTP_transf_like"/>
    <property type="match status" value="1"/>
</dbReference>
<dbReference type="GO" id="GO:0009451">
    <property type="term" value="P:RNA modification"/>
    <property type="evidence" value="ECO:0007669"/>
    <property type="project" value="InterPro"/>
</dbReference>
<dbReference type="InterPro" id="IPR002885">
    <property type="entry name" value="PPR_rpt"/>
</dbReference>
<dbReference type="Gene3D" id="3.40.50.620">
    <property type="entry name" value="HUPs"/>
    <property type="match status" value="1"/>
</dbReference>
<dbReference type="EMBL" id="JABEZZ010000008">
    <property type="protein sequence ID" value="MBA0592038.1"/>
    <property type="molecule type" value="Genomic_DNA"/>
</dbReference>
<evidence type="ECO:0000256" key="2">
    <source>
        <dbReference type="ARBA" id="ARBA00012392"/>
    </source>
</evidence>
<dbReference type="AlphaFoldDB" id="A0A7J8PS53"/>
<dbReference type="GO" id="GO:0003729">
    <property type="term" value="F:mRNA binding"/>
    <property type="evidence" value="ECO:0007669"/>
    <property type="project" value="UniProtKB-ARBA"/>
</dbReference>
<dbReference type="SUPFAM" id="SSF52374">
    <property type="entry name" value="Nucleotidylyl transferase"/>
    <property type="match status" value="1"/>
</dbReference>
<keyword evidence="5" id="KW-0677">Repeat</keyword>
<comment type="function">
    <text evidence="10">Reversibly transfers an adenylyl group from ATP to 4'-phosphopantetheine, yielding dephospho-CoA (dPCoA) and pyrophosphate. Does not accept 4'-phosphopantothenoylcysteine as a substrate.</text>
</comment>
<evidence type="ECO:0000313" key="16">
    <source>
        <dbReference type="EMBL" id="MBA0592038.1"/>
    </source>
</evidence>
<dbReference type="Pfam" id="PF01535">
    <property type="entry name" value="PPR"/>
    <property type="match status" value="2"/>
</dbReference>
<organism evidence="16 17">
    <name type="scientific">Gossypium raimondii</name>
    <name type="common">Peruvian cotton</name>
    <name type="synonym">Gossypium klotzschianum subsp. raimondii</name>
    <dbReference type="NCBI Taxonomy" id="29730"/>
    <lineage>
        <taxon>Eukaryota</taxon>
        <taxon>Viridiplantae</taxon>
        <taxon>Streptophyta</taxon>
        <taxon>Embryophyta</taxon>
        <taxon>Tracheophyta</taxon>
        <taxon>Spermatophyta</taxon>
        <taxon>Magnoliopsida</taxon>
        <taxon>eudicotyledons</taxon>
        <taxon>Gunneridae</taxon>
        <taxon>Pentapetalae</taxon>
        <taxon>rosids</taxon>
        <taxon>malvids</taxon>
        <taxon>Malvales</taxon>
        <taxon>Malvaceae</taxon>
        <taxon>Malvoideae</taxon>
        <taxon>Gossypium</taxon>
    </lineage>
</organism>
<evidence type="ECO:0000256" key="9">
    <source>
        <dbReference type="ARBA" id="ARBA00029346"/>
    </source>
</evidence>
<evidence type="ECO:0000259" key="15">
    <source>
        <dbReference type="Pfam" id="PF14432"/>
    </source>
</evidence>
<evidence type="ECO:0000256" key="7">
    <source>
        <dbReference type="ARBA" id="ARBA00022840"/>
    </source>
</evidence>
<evidence type="ECO:0000256" key="3">
    <source>
        <dbReference type="ARBA" id="ARBA00022679"/>
    </source>
</evidence>
<feature type="repeat" description="PPR" evidence="13">
    <location>
        <begin position="254"/>
        <end position="288"/>
    </location>
</feature>
<proteinExistence type="inferred from homology"/>
<protein>
    <recommendedName>
        <fullName evidence="2">pantetheine-phosphate adenylyltransferase</fullName>
        <ecNumber evidence="2">2.7.7.3</ecNumber>
    </recommendedName>
</protein>
<dbReference type="PANTHER" id="PTHR47926">
    <property type="entry name" value="PENTATRICOPEPTIDE REPEAT-CONTAINING PROTEIN"/>
    <property type="match status" value="1"/>
</dbReference>
<dbReference type="NCBIfam" id="TIGR00756">
    <property type="entry name" value="PPR"/>
    <property type="match status" value="4"/>
</dbReference>
<evidence type="ECO:0000256" key="6">
    <source>
        <dbReference type="ARBA" id="ARBA00022741"/>
    </source>
</evidence>
<keyword evidence="4" id="KW-0548">Nucleotidyltransferase</keyword>
<feature type="repeat" description="PPR" evidence="13">
    <location>
        <begin position="386"/>
        <end position="420"/>
    </location>
</feature>
<dbReference type="Pfam" id="PF13041">
    <property type="entry name" value="PPR_2"/>
    <property type="match status" value="3"/>
</dbReference>
<dbReference type="Pfam" id="PF20431">
    <property type="entry name" value="E_motif"/>
    <property type="match status" value="1"/>
</dbReference>
<dbReference type="GO" id="GO:0004595">
    <property type="term" value="F:pantetheine-phosphate adenylyltransferase activity"/>
    <property type="evidence" value="ECO:0007669"/>
    <property type="project" value="UniProtKB-EC"/>
</dbReference>
<evidence type="ECO:0000256" key="1">
    <source>
        <dbReference type="ARBA" id="ARBA00006643"/>
    </source>
</evidence>
<dbReference type="Pfam" id="PF14432">
    <property type="entry name" value="DYW_deaminase"/>
    <property type="match status" value="1"/>
</dbReference>
<accession>A0A7J8PS53</accession>
<dbReference type="FunFam" id="1.25.40.10:FF:000470">
    <property type="entry name" value="Pentatricopeptide repeat-containing protein At5g66520"/>
    <property type="match status" value="1"/>
</dbReference>
<dbReference type="FunFam" id="1.25.40.10:FF:000690">
    <property type="entry name" value="Pentatricopeptide repeat-containing protein"/>
    <property type="match status" value="1"/>
</dbReference>
<dbReference type="EC" id="2.7.7.3" evidence="2"/>
<dbReference type="Proteomes" id="UP000593578">
    <property type="component" value="Unassembled WGS sequence"/>
</dbReference>
<dbReference type="PROSITE" id="PS51375">
    <property type="entry name" value="PPR"/>
    <property type="match status" value="4"/>
</dbReference>
<dbReference type="GO" id="GO:0008270">
    <property type="term" value="F:zinc ion binding"/>
    <property type="evidence" value="ECO:0007669"/>
    <property type="project" value="InterPro"/>
</dbReference>
<dbReference type="PANTHER" id="PTHR47926:SF463">
    <property type="entry name" value="PENTATRICOPEPTIDE REPEAT-CONTAINING PROTEIN"/>
    <property type="match status" value="1"/>
</dbReference>
<keyword evidence="6" id="KW-0547">Nucleotide-binding</keyword>
<dbReference type="SUPFAM" id="SSF48452">
    <property type="entry name" value="TPR-like"/>
    <property type="match status" value="1"/>
</dbReference>
<feature type="domain" description="Cytidyltransferase-like" evidence="14">
    <location>
        <begin position="28"/>
        <end position="166"/>
    </location>
</feature>
<keyword evidence="8" id="KW-0173">Coenzyme A biosynthesis</keyword>
<dbReference type="InterPro" id="IPR046848">
    <property type="entry name" value="E_motif"/>
</dbReference>
<evidence type="ECO:0000256" key="11">
    <source>
        <dbReference type="ARBA" id="ARBA00060565"/>
    </source>
</evidence>
<keyword evidence="7" id="KW-0067">ATP-binding</keyword>
<evidence type="ECO:0000256" key="10">
    <source>
        <dbReference type="ARBA" id="ARBA00057662"/>
    </source>
</evidence>
<evidence type="ECO:0000256" key="4">
    <source>
        <dbReference type="ARBA" id="ARBA00022695"/>
    </source>
</evidence>